<dbReference type="InterPro" id="IPR032678">
    <property type="entry name" value="tRNA-synt_1_cat_dom"/>
</dbReference>
<dbReference type="InterPro" id="IPR024909">
    <property type="entry name" value="Cys-tRNA/MSH_ligase"/>
</dbReference>
<dbReference type="RefSeq" id="WP_121252231.1">
    <property type="nucleotide sequence ID" value="NZ_RBIL01000001.1"/>
</dbReference>
<evidence type="ECO:0000259" key="14">
    <source>
        <dbReference type="SMART" id="SM00840"/>
    </source>
</evidence>
<keyword evidence="6 13" id="KW-0479">Metal-binding</keyword>
<comment type="caution">
    <text evidence="15">The sequence shown here is derived from an EMBL/GenBank/DDBJ whole genome shotgun (WGS) entry which is preliminary data.</text>
</comment>
<dbReference type="GO" id="GO:0008270">
    <property type="term" value="F:zinc ion binding"/>
    <property type="evidence" value="ECO:0007669"/>
    <property type="project" value="UniProtKB-UniRule"/>
</dbReference>
<dbReference type="GO" id="GO:0006423">
    <property type="term" value="P:cysteinyl-tRNA aminoacylation"/>
    <property type="evidence" value="ECO:0007669"/>
    <property type="project" value="UniProtKB-UniRule"/>
</dbReference>
<dbReference type="PRINTS" id="PR00983">
    <property type="entry name" value="TRNASYNTHCYS"/>
</dbReference>
<dbReference type="GO" id="GO:0004817">
    <property type="term" value="F:cysteine-tRNA ligase activity"/>
    <property type="evidence" value="ECO:0007669"/>
    <property type="project" value="UniProtKB-UniRule"/>
</dbReference>
<evidence type="ECO:0000256" key="3">
    <source>
        <dbReference type="ARBA" id="ARBA00011245"/>
    </source>
</evidence>
<comment type="similarity">
    <text evidence="2 13">Belongs to the class-I aminoacyl-tRNA synthetase family.</text>
</comment>
<keyword evidence="5 13" id="KW-0436">Ligase</keyword>
<evidence type="ECO:0000256" key="10">
    <source>
        <dbReference type="ARBA" id="ARBA00022917"/>
    </source>
</evidence>
<dbReference type="GO" id="GO:0005524">
    <property type="term" value="F:ATP binding"/>
    <property type="evidence" value="ECO:0007669"/>
    <property type="project" value="UniProtKB-UniRule"/>
</dbReference>
<feature type="binding site" evidence="13">
    <location>
        <position position="271"/>
    </location>
    <ligand>
        <name>ATP</name>
        <dbReference type="ChEBI" id="CHEBI:30616"/>
    </ligand>
</feature>
<dbReference type="OrthoDB" id="9815130at2"/>
<dbReference type="InterPro" id="IPR056411">
    <property type="entry name" value="CysS_C"/>
</dbReference>
<feature type="binding site" evidence="13">
    <location>
        <position position="236"/>
    </location>
    <ligand>
        <name>Zn(2+)</name>
        <dbReference type="ChEBI" id="CHEBI:29105"/>
    </ligand>
</feature>
<keyword evidence="9 13" id="KW-0067">ATP-binding</keyword>
<dbReference type="NCBIfam" id="TIGR00435">
    <property type="entry name" value="cysS"/>
    <property type="match status" value="1"/>
</dbReference>
<protein>
    <recommendedName>
        <fullName evidence="13">Cysteine--tRNA ligase</fullName>
        <ecNumber evidence="13">6.1.1.16</ecNumber>
    </recommendedName>
    <alternativeName>
        <fullName evidence="13">Cysteinyl-tRNA synthetase</fullName>
        <shortName evidence="13">CysRS</shortName>
    </alternativeName>
</protein>
<comment type="cofactor">
    <cofactor evidence="13">
        <name>Zn(2+)</name>
        <dbReference type="ChEBI" id="CHEBI:29105"/>
    </cofactor>
    <text evidence="13">Binds 1 zinc ion per subunit.</text>
</comment>
<evidence type="ECO:0000256" key="6">
    <source>
        <dbReference type="ARBA" id="ARBA00022723"/>
    </source>
</evidence>
<evidence type="ECO:0000313" key="15">
    <source>
        <dbReference type="EMBL" id="RKQ93791.1"/>
    </source>
</evidence>
<evidence type="ECO:0000256" key="12">
    <source>
        <dbReference type="ARBA" id="ARBA00047398"/>
    </source>
</evidence>
<keyword evidence="7 13" id="KW-0547">Nucleotide-binding</keyword>
<dbReference type="Pfam" id="PF23493">
    <property type="entry name" value="CysS_C"/>
    <property type="match status" value="1"/>
</dbReference>
<keyword evidence="16" id="KW-1185">Reference proteome</keyword>
<keyword evidence="10 13" id="KW-0648">Protein biosynthesis</keyword>
<comment type="catalytic activity">
    <reaction evidence="12 13">
        <text>tRNA(Cys) + L-cysteine + ATP = L-cysteinyl-tRNA(Cys) + AMP + diphosphate</text>
        <dbReference type="Rhea" id="RHEA:17773"/>
        <dbReference type="Rhea" id="RHEA-COMP:9661"/>
        <dbReference type="Rhea" id="RHEA-COMP:9679"/>
        <dbReference type="ChEBI" id="CHEBI:30616"/>
        <dbReference type="ChEBI" id="CHEBI:33019"/>
        <dbReference type="ChEBI" id="CHEBI:35235"/>
        <dbReference type="ChEBI" id="CHEBI:78442"/>
        <dbReference type="ChEBI" id="CHEBI:78517"/>
        <dbReference type="ChEBI" id="CHEBI:456215"/>
        <dbReference type="EC" id="6.1.1.16"/>
    </reaction>
</comment>
<dbReference type="InterPro" id="IPR015803">
    <property type="entry name" value="Cys-tRNA-ligase"/>
</dbReference>
<dbReference type="Proteomes" id="UP000278962">
    <property type="component" value="Unassembled WGS sequence"/>
</dbReference>
<dbReference type="AlphaFoldDB" id="A0A660LKJ2"/>
<dbReference type="SMART" id="SM00840">
    <property type="entry name" value="DALR_2"/>
    <property type="match status" value="1"/>
</dbReference>
<dbReference type="Gene3D" id="3.40.50.620">
    <property type="entry name" value="HUPs"/>
    <property type="match status" value="1"/>
</dbReference>
<evidence type="ECO:0000256" key="9">
    <source>
        <dbReference type="ARBA" id="ARBA00022840"/>
    </source>
</evidence>
<dbReference type="Pfam" id="PF09190">
    <property type="entry name" value="DALR_2"/>
    <property type="match status" value="1"/>
</dbReference>
<dbReference type="EMBL" id="RBIL01000001">
    <property type="protein sequence ID" value="RKQ93791.1"/>
    <property type="molecule type" value="Genomic_DNA"/>
</dbReference>
<organism evidence="15 16">
    <name type="scientific">Solirubrobacter pauli</name>
    <dbReference type="NCBI Taxonomy" id="166793"/>
    <lineage>
        <taxon>Bacteria</taxon>
        <taxon>Bacillati</taxon>
        <taxon>Actinomycetota</taxon>
        <taxon>Thermoleophilia</taxon>
        <taxon>Solirubrobacterales</taxon>
        <taxon>Solirubrobacteraceae</taxon>
        <taxon>Solirubrobacter</taxon>
    </lineage>
</organism>
<evidence type="ECO:0000256" key="4">
    <source>
        <dbReference type="ARBA" id="ARBA00022490"/>
    </source>
</evidence>
<accession>A0A660LKJ2</accession>
<proteinExistence type="inferred from homology"/>
<evidence type="ECO:0000256" key="11">
    <source>
        <dbReference type="ARBA" id="ARBA00023146"/>
    </source>
</evidence>
<feature type="binding site" evidence="13">
    <location>
        <position position="30"/>
    </location>
    <ligand>
        <name>Zn(2+)</name>
        <dbReference type="ChEBI" id="CHEBI:29105"/>
    </ligand>
</feature>
<dbReference type="InterPro" id="IPR009080">
    <property type="entry name" value="tRNAsynth_Ia_anticodon-bd"/>
</dbReference>
<dbReference type="HAMAP" id="MF_00041">
    <property type="entry name" value="Cys_tRNA_synth"/>
    <property type="match status" value="1"/>
</dbReference>
<feature type="binding site" evidence="13">
    <location>
        <position position="211"/>
    </location>
    <ligand>
        <name>Zn(2+)</name>
        <dbReference type="ChEBI" id="CHEBI:29105"/>
    </ligand>
</feature>
<comment type="subcellular location">
    <subcellularLocation>
        <location evidence="1 13">Cytoplasm</location>
    </subcellularLocation>
</comment>
<sequence length="449" mass="49744">MPDVTLYDTRTRSLQPFQPRDPARVGIYACGPTVYARVHVGNARPFVVFSQLKRFLEHEGYGVTLVGNITDINDKIYTAAKAAGVPSGELAAAMAKAYREDTDRIGLGRPDAEPHATEFVPQIIDLIQRLLDADAAYVAEGDVYFRVRTVENYGELSRRDVDQMDQGEGVEGADLKQDPLDFALWKAWKEGEDTSWDAPWGKGRPGWHIECSAMAEALLGVEFDIHGGGVDLVFPHHENEAAQTLAARGAPLARIWMHNGMLELVGEKMSKSLGNIRGLHEVLDEVGGEVLVLYFSSGHYRQPLAFSDERLEDAKRSAERIRDAARRLVRGESAEALRPHRDAFFAALRNDFNTAEALASLYGWIRDANRSEEAVGDADLREMLEVLGLEGLLTAPEGAPEEAKELAVQRDQARRDKDWAEADRLRDELLTMGWIVRDGADGPELVPAS</sequence>
<feature type="binding site" evidence="13">
    <location>
        <position position="240"/>
    </location>
    <ligand>
        <name>Zn(2+)</name>
        <dbReference type="ChEBI" id="CHEBI:29105"/>
    </ligand>
</feature>
<dbReference type="SUPFAM" id="SSF47323">
    <property type="entry name" value="Anticodon-binding domain of a subclass of class I aminoacyl-tRNA synthetases"/>
    <property type="match status" value="1"/>
</dbReference>
<evidence type="ECO:0000256" key="7">
    <source>
        <dbReference type="ARBA" id="ARBA00022741"/>
    </source>
</evidence>
<dbReference type="InterPro" id="IPR014729">
    <property type="entry name" value="Rossmann-like_a/b/a_fold"/>
</dbReference>
<feature type="short sequence motif" description="'HIGH' region" evidence="13">
    <location>
        <begin position="32"/>
        <end position="42"/>
    </location>
</feature>
<evidence type="ECO:0000256" key="2">
    <source>
        <dbReference type="ARBA" id="ARBA00005594"/>
    </source>
</evidence>
<dbReference type="PANTHER" id="PTHR10890:SF3">
    <property type="entry name" value="CYSTEINE--TRNA LIGASE, CYTOPLASMIC"/>
    <property type="match status" value="1"/>
</dbReference>
<feature type="domain" description="Cysteinyl-tRNA synthetase class Ia DALR" evidence="14">
    <location>
        <begin position="343"/>
        <end position="393"/>
    </location>
</feature>
<keyword evidence="8 13" id="KW-0862">Zinc</keyword>
<comment type="subunit">
    <text evidence="3 13">Monomer.</text>
</comment>
<dbReference type="EC" id="6.1.1.16" evidence="13"/>
<dbReference type="Gene3D" id="1.20.120.1910">
    <property type="entry name" value="Cysteine-tRNA ligase, C-terminal anti-codon recognition domain"/>
    <property type="match status" value="1"/>
</dbReference>
<dbReference type="Pfam" id="PF01406">
    <property type="entry name" value="tRNA-synt_1e"/>
    <property type="match status" value="1"/>
</dbReference>
<dbReference type="SUPFAM" id="SSF52374">
    <property type="entry name" value="Nucleotidylyl transferase"/>
    <property type="match status" value="1"/>
</dbReference>
<dbReference type="InterPro" id="IPR015273">
    <property type="entry name" value="Cys-tRNA-synt_Ia_DALR"/>
</dbReference>
<dbReference type="CDD" id="cd00672">
    <property type="entry name" value="CysRS_core"/>
    <property type="match status" value="1"/>
</dbReference>
<dbReference type="GO" id="GO:0005829">
    <property type="term" value="C:cytosol"/>
    <property type="evidence" value="ECO:0007669"/>
    <property type="project" value="TreeGrafter"/>
</dbReference>
<evidence type="ECO:0000313" key="16">
    <source>
        <dbReference type="Proteomes" id="UP000278962"/>
    </source>
</evidence>
<dbReference type="PANTHER" id="PTHR10890">
    <property type="entry name" value="CYSTEINYL-TRNA SYNTHETASE"/>
    <property type="match status" value="1"/>
</dbReference>
<evidence type="ECO:0000256" key="13">
    <source>
        <dbReference type="HAMAP-Rule" id="MF_00041"/>
    </source>
</evidence>
<name>A0A660LKJ2_9ACTN</name>
<feature type="short sequence motif" description="'KMSKS' region" evidence="13">
    <location>
        <begin position="268"/>
        <end position="272"/>
    </location>
</feature>
<gene>
    <name evidence="13" type="primary">cysS</name>
    <name evidence="15" type="ORF">C8N24_3664</name>
</gene>
<evidence type="ECO:0000256" key="1">
    <source>
        <dbReference type="ARBA" id="ARBA00004496"/>
    </source>
</evidence>
<evidence type="ECO:0000256" key="5">
    <source>
        <dbReference type="ARBA" id="ARBA00022598"/>
    </source>
</evidence>
<keyword evidence="4 13" id="KW-0963">Cytoplasm</keyword>
<keyword evidence="11 13" id="KW-0030">Aminoacyl-tRNA synthetase</keyword>
<evidence type="ECO:0000256" key="8">
    <source>
        <dbReference type="ARBA" id="ARBA00022833"/>
    </source>
</evidence>
<reference evidence="15 16" key="1">
    <citation type="submission" date="2018-10" db="EMBL/GenBank/DDBJ databases">
        <title>Genomic Encyclopedia of Archaeal and Bacterial Type Strains, Phase II (KMG-II): from individual species to whole genera.</title>
        <authorList>
            <person name="Goeker M."/>
        </authorList>
    </citation>
    <scope>NUCLEOTIDE SEQUENCE [LARGE SCALE GENOMIC DNA]</scope>
    <source>
        <strain evidence="15 16">DSM 14954</strain>
    </source>
</reference>